<dbReference type="SUPFAM" id="SSF50978">
    <property type="entry name" value="WD40 repeat-like"/>
    <property type="match status" value="1"/>
</dbReference>
<evidence type="ECO:0000313" key="3">
    <source>
        <dbReference type="EMBL" id="VFU49428.1"/>
    </source>
</evidence>
<dbReference type="AlphaFoldDB" id="A0A6N2M5P7"/>
<reference evidence="3" key="1">
    <citation type="submission" date="2019-03" db="EMBL/GenBank/DDBJ databases">
        <authorList>
            <person name="Mank J."/>
            <person name="Almeida P."/>
        </authorList>
    </citation>
    <scope>NUCLEOTIDE SEQUENCE</scope>
    <source>
        <strain evidence="3">78183</strain>
    </source>
</reference>
<feature type="coiled-coil region" evidence="1">
    <location>
        <begin position="716"/>
        <end position="774"/>
    </location>
</feature>
<dbReference type="InterPro" id="IPR042316">
    <property type="entry name" value="IRKI-like"/>
</dbReference>
<sequence>MEKYLVPAEENPRKPSRLYQWKRSLIELNGRLESKYRHDLSALLLQSYSQIGAFPHLYHVNGGGDASNSLSNSYEFEWYGLRLDSPIRYKQAYLPWNLTISISDEIRGALTVHDFESLYCQANDSFSYFGEDERKSEDVSKHVLHNSLGRQLDAVRWNLANQDEVACTSMKTNEVHIFDIGYISSEPIEVLKTRRAVTVHGSDVHKGLTDIAFTSDSRLIASDTNGGVNVWDRRMSALPCLELTSNSRSTLNSIKWFLGLVGHGIVYMWDLRGGRAASAFQFHKQICHPPVTSWKLSSMLERIGSLKAQSDIVSKEVHSIDFDPSCPYQLAFHLDDGWSGILDIYNFQVTHVHCPPPAWLNGSSTDLLSLRKPSWLATHSIYVVGSSTDNGIHLLDFYPDPSSPCHVDYSPIEDVERPSRMNSRNKQNRFLPLSEGVTACAAHPLNGTIIAGTQFFMDAALQSLQNHGSTNHDVSRKELQDAIAKAVELRALHAALMQGNSPANLRLPSSSPVSRSVPYFSAQDYPSYEDEPLPEHHQILTKARTLSESWDGFCLEGGSGYETVSSCYKKENSSSRKGIPSDMSNLESHICPAEDKKSVASLSANNTTEYQPETEFYKSSRMNSLADFKSISSCNRSKPATITTESETVARNSKHSNIVVPMTDSHSSLQSQPKNRGVMSWLFPKLKKKQKNDDSSNRTESEVVSQAFKDLGILSIETLKRELMKANEHRDSALTEVAEMKSSLGNLRNKLEHLESYCKELKKALRQATQAKNSQVVGKLGNLPNRGKSIGGNGENLMPVSEEVMVEGFFQIVSEARLSVRQFCKTLAGQIEETDSTLMDSLNLLLQPYILSLNSKYSKTVLYHFEAIVNQSLYQDFENCVFQKNGSPKNLDPNQDRQAQFSSFVALRNLSWNEVIRKGTKHYSEEFSKFCDQKMSCIITTMNWTRPWPEKLLQPFFVAAKCIWLLHLLAFSFNPPLGILRVEENRNFDPHFMEDVLMDRQRSHGPSWVKIMVMPGFYVQDRVLRSKVLCRYKSVPKFI</sequence>
<dbReference type="InterPro" id="IPR036322">
    <property type="entry name" value="WD40_repeat_dom_sf"/>
</dbReference>
<keyword evidence="1" id="KW-0175">Coiled coil</keyword>
<proteinExistence type="predicted"/>
<feature type="compositionally biased region" description="Polar residues" evidence="2">
    <location>
        <begin position="639"/>
        <end position="651"/>
    </location>
</feature>
<feature type="region of interest" description="Disordered" evidence="2">
    <location>
        <begin position="639"/>
        <end position="658"/>
    </location>
</feature>
<dbReference type="PANTHER" id="PTHR31029">
    <property type="entry name" value="CYCLIN-DEPENDENT KINASE-LIKE PROTEIN"/>
    <property type="match status" value="1"/>
</dbReference>
<accession>A0A6N2M5P7</accession>
<name>A0A6N2M5P7_SALVM</name>
<gene>
    <name evidence="3" type="ORF">SVIM_LOCUS325688</name>
</gene>
<evidence type="ECO:0000256" key="2">
    <source>
        <dbReference type="SAM" id="MobiDB-lite"/>
    </source>
</evidence>
<dbReference type="Gene3D" id="2.130.10.10">
    <property type="entry name" value="YVTN repeat-like/Quinoprotein amine dehydrogenase"/>
    <property type="match status" value="1"/>
</dbReference>
<organism evidence="3">
    <name type="scientific">Salix viminalis</name>
    <name type="common">Common osier</name>
    <name type="synonym">Basket willow</name>
    <dbReference type="NCBI Taxonomy" id="40686"/>
    <lineage>
        <taxon>Eukaryota</taxon>
        <taxon>Viridiplantae</taxon>
        <taxon>Streptophyta</taxon>
        <taxon>Embryophyta</taxon>
        <taxon>Tracheophyta</taxon>
        <taxon>Spermatophyta</taxon>
        <taxon>Magnoliopsida</taxon>
        <taxon>eudicotyledons</taxon>
        <taxon>Gunneridae</taxon>
        <taxon>Pentapetalae</taxon>
        <taxon>rosids</taxon>
        <taxon>fabids</taxon>
        <taxon>Malpighiales</taxon>
        <taxon>Salicaceae</taxon>
        <taxon>Saliceae</taxon>
        <taxon>Salix</taxon>
    </lineage>
</organism>
<protein>
    <submittedName>
        <fullName evidence="3">Uncharacterized protein</fullName>
    </submittedName>
</protein>
<dbReference type="InterPro" id="IPR015943">
    <property type="entry name" value="WD40/YVTN_repeat-like_dom_sf"/>
</dbReference>
<evidence type="ECO:0000256" key="1">
    <source>
        <dbReference type="SAM" id="Coils"/>
    </source>
</evidence>
<dbReference type="PANTHER" id="PTHR31029:SF3">
    <property type="entry name" value="IRK-INTERACTING PROTEIN"/>
    <property type="match status" value="1"/>
</dbReference>
<dbReference type="EMBL" id="CAADRP010001707">
    <property type="protein sequence ID" value="VFU49428.1"/>
    <property type="molecule type" value="Genomic_DNA"/>
</dbReference>